<protein>
    <submittedName>
        <fullName evidence="1">Uncharacterized protein</fullName>
    </submittedName>
</protein>
<gene>
    <name evidence="1" type="ORF">C7450_10896</name>
</gene>
<dbReference type="RefSeq" id="WP_110376106.1">
    <property type="nucleotide sequence ID" value="NZ_JAHBRY010000001.1"/>
</dbReference>
<dbReference type="EMBL" id="QJJK01000008">
    <property type="protein sequence ID" value="PXW56346.1"/>
    <property type="molecule type" value="Genomic_DNA"/>
</dbReference>
<evidence type="ECO:0000313" key="2">
    <source>
        <dbReference type="Proteomes" id="UP000248021"/>
    </source>
</evidence>
<accession>A0A2V3U1I5</accession>
<organism evidence="1 2">
    <name type="scientific">Chelatococcus asaccharovorans</name>
    <dbReference type="NCBI Taxonomy" id="28210"/>
    <lineage>
        <taxon>Bacteria</taxon>
        <taxon>Pseudomonadati</taxon>
        <taxon>Pseudomonadota</taxon>
        <taxon>Alphaproteobacteria</taxon>
        <taxon>Hyphomicrobiales</taxon>
        <taxon>Chelatococcaceae</taxon>
        <taxon>Chelatococcus</taxon>
    </lineage>
</organism>
<reference evidence="1 2" key="1">
    <citation type="submission" date="2018-05" db="EMBL/GenBank/DDBJ databases">
        <title>Genomic Encyclopedia of Type Strains, Phase IV (KMG-IV): sequencing the most valuable type-strain genomes for metagenomic binning, comparative biology and taxonomic classification.</title>
        <authorList>
            <person name="Goeker M."/>
        </authorList>
    </citation>
    <scope>NUCLEOTIDE SEQUENCE [LARGE SCALE GENOMIC DNA]</scope>
    <source>
        <strain evidence="1 2">DSM 6462</strain>
    </source>
</reference>
<sequence>MTGLPLSETTPDATILDVDLSGVEMTRLSALYLAINTAKDVLAVHCATSSGAVEDLLGVRGRTAQLHAGGGAGGGNTPPAE</sequence>
<keyword evidence="2" id="KW-1185">Reference proteome</keyword>
<dbReference type="AlphaFoldDB" id="A0A2V3U1I5"/>
<proteinExistence type="predicted"/>
<name>A0A2V3U1I5_9HYPH</name>
<comment type="caution">
    <text evidence="1">The sequence shown here is derived from an EMBL/GenBank/DDBJ whole genome shotgun (WGS) entry which is preliminary data.</text>
</comment>
<evidence type="ECO:0000313" key="1">
    <source>
        <dbReference type="EMBL" id="PXW56346.1"/>
    </source>
</evidence>
<dbReference type="Proteomes" id="UP000248021">
    <property type="component" value="Unassembled WGS sequence"/>
</dbReference>